<accession>A0A165RUH6</accession>
<evidence type="ECO:0000256" key="1">
    <source>
        <dbReference type="SAM" id="MobiDB-lite"/>
    </source>
</evidence>
<dbReference type="AlphaFoldDB" id="A0A165RUH6"/>
<keyword evidence="4" id="KW-1185">Reference proteome</keyword>
<organism evidence="3 4">
    <name type="scientific">Daedalea quercina L-15889</name>
    <dbReference type="NCBI Taxonomy" id="1314783"/>
    <lineage>
        <taxon>Eukaryota</taxon>
        <taxon>Fungi</taxon>
        <taxon>Dikarya</taxon>
        <taxon>Basidiomycota</taxon>
        <taxon>Agaricomycotina</taxon>
        <taxon>Agaricomycetes</taxon>
        <taxon>Polyporales</taxon>
        <taxon>Fomitopsis</taxon>
    </lineage>
</organism>
<proteinExistence type="predicted"/>
<evidence type="ECO:0000313" key="4">
    <source>
        <dbReference type="Proteomes" id="UP000076727"/>
    </source>
</evidence>
<dbReference type="Proteomes" id="UP000076727">
    <property type="component" value="Unassembled WGS sequence"/>
</dbReference>
<dbReference type="SMART" id="SM00256">
    <property type="entry name" value="FBOX"/>
    <property type="match status" value="1"/>
</dbReference>
<dbReference type="SUPFAM" id="SSF81383">
    <property type="entry name" value="F-box domain"/>
    <property type="match status" value="1"/>
</dbReference>
<evidence type="ECO:0000313" key="3">
    <source>
        <dbReference type="EMBL" id="KZT71172.1"/>
    </source>
</evidence>
<name>A0A165RUH6_9APHY</name>
<dbReference type="PROSITE" id="PS50181">
    <property type="entry name" value="FBOX"/>
    <property type="match status" value="1"/>
</dbReference>
<evidence type="ECO:0000259" key="2">
    <source>
        <dbReference type="PROSITE" id="PS50181"/>
    </source>
</evidence>
<gene>
    <name evidence="3" type="ORF">DAEQUDRAFT_140769</name>
</gene>
<dbReference type="Gene3D" id="1.20.1280.50">
    <property type="match status" value="1"/>
</dbReference>
<reference evidence="3 4" key="1">
    <citation type="journal article" date="2016" name="Mol. Biol. Evol.">
        <title>Comparative Genomics of Early-Diverging Mushroom-Forming Fungi Provides Insights into the Origins of Lignocellulose Decay Capabilities.</title>
        <authorList>
            <person name="Nagy L.G."/>
            <person name="Riley R."/>
            <person name="Tritt A."/>
            <person name="Adam C."/>
            <person name="Daum C."/>
            <person name="Floudas D."/>
            <person name="Sun H."/>
            <person name="Yadav J.S."/>
            <person name="Pangilinan J."/>
            <person name="Larsson K.H."/>
            <person name="Matsuura K."/>
            <person name="Barry K."/>
            <person name="Labutti K."/>
            <person name="Kuo R."/>
            <person name="Ohm R.A."/>
            <person name="Bhattacharya S.S."/>
            <person name="Shirouzu T."/>
            <person name="Yoshinaga Y."/>
            <person name="Martin F.M."/>
            <person name="Grigoriev I.V."/>
            <person name="Hibbett D.S."/>
        </authorList>
    </citation>
    <scope>NUCLEOTIDE SEQUENCE [LARGE SCALE GENOMIC DNA]</scope>
    <source>
        <strain evidence="3 4">L-15889</strain>
    </source>
</reference>
<dbReference type="InterPro" id="IPR001810">
    <property type="entry name" value="F-box_dom"/>
</dbReference>
<dbReference type="OrthoDB" id="550575at2759"/>
<feature type="domain" description="F-box" evidence="2">
    <location>
        <begin position="1"/>
        <end position="47"/>
    </location>
</feature>
<sequence>MLLQFPTDIFLCILSFIPVHDLLSLQLVSRQAHSLIHSHEESIYHQAAVLHRFAPPEVSLEKVKQLEVRNSAWLDDVRGWKELCRRWTVVEQNWDGHGALLEGGYTSEDGVLHFKVDDEERTVLAVSRSGGMVIHAMEDNRVLWQFSKVPFMSRFIRYVLDPMPTQDYVVRSRCEFSNGFLVFPGKYRGIEIWRRSSDVFSPIPYITPDGRSVTTPICDPSPSAVLDFQFNEAAVASAQFPPTSRDGLRGQYTPHAYIGQPYVDMVRIFRVHFPVLALMSIQERNAVLLFDLVDGTFIRRISFGMERVLGAPQGFRPPPVSDRVVMDIDVSDQWVVVCMHSAIILVPREAGTDGGDQAPPTLVLAEDDPPQLLQDTAMQLEKIDDVQEYTGPLFMPQTSNGGLACVPGIDAMQKFNVVPPAESVLEANNQALVHFGGRHVPQCFVAARFSPDGKHFAAVTVFGLLYVIWDFARVARGTATFGDIARRVYMGEWLRDLVWEGQSRRLAVQTASEEMYLVNLDRSYHLLHQASTVMADTADTSDPLANMTVYHLTDFSNPDLGWARARGVAFSGVQLTRTMLWMVWDLALLRRAVTQRRTGRESGSRERERGGAGTIPSGNGSVCFISFTPGLEGGGRIAEAAQ</sequence>
<feature type="region of interest" description="Disordered" evidence="1">
    <location>
        <begin position="597"/>
        <end position="617"/>
    </location>
</feature>
<dbReference type="EMBL" id="KV429047">
    <property type="protein sequence ID" value="KZT71172.1"/>
    <property type="molecule type" value="Genomic_DNA"/>
</dbReference>
<feature type="compositionally biased region" description="Basic and acidic residues" evidence="1">
    <location>
        <begin position="598"/>
        <end position="610"/>
    </location>
</feature>
<protein>
    <recommendedName>
        <fullName evidence="2">F-box domain-containing protein</fullName>
    </recommendedName>
</protein>
<dbReference type="Pfam" id="PF00646">
    <property type="entry name" value="F-box"/>
    <property type="match status" value="1"/>
</dbReference>
<dbReference type="InterPro" id="IPR036047">
    <property type="entry name" value="F-box-like_dom_sf"/>
</dbReference>
<dbReference type="CDD" id="cd09917">
    <property type="entry name" value="F-box_SF"/>
    <property type="match status" value="1"/>
</dbReference>